<dbReference type="CDD" id="cd07249">
    <property type="entry name" value="MMCE"/>
    <property type="match status" value="1"/>
</dbReference>
<dbReference type="EMBL" id="ADVR01000031">
    <property type="protein sequence ID" value="EFO80988.1"/>
    <property type="molecule type" value="Genomic_DNA"/>
</dbReference>
<feature type="domain" description="VOC" evidence="3">
    <location>
        <begin position="4"/>
        <end position="133"/>
    </location>
</feature>
<accession>E1ICV7</accession>
<dbReference type="GO" id="GO:0046872">
    <property type="term" value="F:metal ion binding"/>
    <property type="evidence" value="ECO:0007669"/>
    <property type="project" value="UniProtKB-KW"/>
</dbReference>
<dbReference type="InterPro" id="IPR037523">
    <property type="entry name" value="VOC_core"/>
</dbReference>
<organism evidence="4 5">
    <name type="scientific">Oscillochloris trichoides DG-6</name>
    <dbReference type="NCBI Taxonomy" id="765420"/>
    <lineage>
        <taxon>Bacteria</taxon>
        <taxon>Bacillati</taxon>
        <taxon>Chloroflexota</taxon>
        <taxon>Chloroflexia</taxon>
        <taxon>Chloroflexales</taxon>
        <taxon>Chloroflexineae</taxon>
        <taxon>Oscillochloridaceae</taxon>
        <taxon>Oscillochloris</taxon>
    </lineage>
</organism>
<dbReference type="GO" id="GO:0051213">
    <property type="term" value="F:dioxygenase activity"/>
    <property type="evidence" value="ECO:0007669"/>
    <property type="project" value="UniProtKB-KW"/>
</dbReference>
<dbReference type="GO" id="GO:0046491">
    <property type="term" value="P:L-methylmalonyl-CoA metabolic process"/>
    <property type="evidence" value="ECO:0007669"/>
    <property type="project" value="TreeGrafter"/>
</dbReference>
<dbReference type="HOGENOM" id="CLU_046006_5_2_0"/>
<dbReference type="PROSITE" id="PS51819">
    <property type="entry name" value="VOC"/>
    <property type="match status" value="1"/>
</dbReference>
<evidence type="ECO:0000313" key="5">
    <source>
        <dbReference type="Proteomes" id="UP000054010"/>
    </source>
</evidence>
<dbReference type="OrthoDB" id="9788468at2"/>
<reference evidence="4 5" key="1">
    <citation type="journal article" date="2011" name="J. Bacteriol.">
        <title>Draft genome sequence of the anoxygenic filamentous phototrophic bacterium Oscillochloris trichoides subsp. DG-6.</title>
        <authorList>
            <person name="Kuznetsov B.B."/>
            <person name="Ivanovsky R.N."/>
            <person name="Keppen O.I."/>
            <person name="Sukhacheva M.V."/>
            <person name="Bumazhkin B.K."/>
            <person name="Patutina E.O."/>
            <person name="Beletsky A.V."/>
            <person name="Mardanov A.V."/>
            <person name="Baslerov R.V."/>
            <person name="Panteleeva A.N."/>
            <person name="Kolganova T.V."/>
            <person name="Ravin N.V."/>
            <person name="Skryabin K.G."/>
        </authorList>
    </citation>
    <scope>NUCLEOTIDE SEQUENCE [LARGE SCALE GENOMIC DNA]</scope>
    <source>
        <strain evidence="4 5">DG-6</strain>
    </source>
</reference>
<dbReference type="InterPro" id="IPR029068">
    <property type="entry name" value="Glyas_Bleomycin-R_OHBP_Dase"/>
</dbReference>
<dbReference type="InterPro" id="IPR017515">
    <property type="entry name" value="MeMalonyl-CoA_epimerase"/>
</dbReference>
<dbReference type="eggNOG" id="COG0346">
    <property type="taxonomic scope" value="Bacteria"/>
</dbReference>
<keyword evidence="5" id="KW-1185">Reference proteome</keyword>
<gene>
    <name evidence="4" type="ORF">OSCT_1151</name>
</gene>
<dbReference type="PANTHER" id="PTHR43048:SF3">
    <property type="entry name" value="METHYLMALONYL-COA EPIMERASE, MITOCHONDRIAL"/>
    <property type="match status" value="1"/>
</dbReference>
<proteinExistence type="inferred from homology"/>
<keyword evidence="2" id="KW-0479">Metal-binding</keyword>
<dbReference type="GO" id="GO:0004493">
    <property type="term" value="F:methylmalonyl-CoA epimerase activity"/>
    <property type="evidence" value="ECO:0007669"/>
    <property type="project" value="TreeGrafter"/>
</dbReference>
<evidence type="ECO:0000313" key="4">
    <source>
        <dbReference type="EMBL" id="EFO80988.1"/>
    </source>
</evidence>
<protein>
    <submittedName>
        <fullName evidence="4">Glyoxalase/bleomycin resistance protein/dioxygenase</fullName>
    </submittedName>
</protein>
<name>E1ICV7_9CHLR</name>
<comment type="caution">
    <text evidence="4">The sequence shown here is derived from an EMBL/GenBank/DDBJ whole genome shotgun (WGS) entry which is preliminary data.</text>
</comment>
<evidence type="ECO:0000256" key="2">
    <source>
        <dbReference type="ARBA" id="ARBA00022723"/>
    </source>
</evidence>
<dbReference type="PANTHER" id="PTHR43048">
    <property type="entry name" value="METHYLMALONYL-COA EPIMERASE"/>
    <property type="match status" value="1"/>
</dbReference>
<dbReference type="SUPFAM" id="SSF54593">
    <property type="entry name" value="Glyoxalase/Bleomycin resistance protein/Dihydroxybiphenyl dioxygenase"/>
    <property type="match status" value="1"/>
</dbReference>
<dbReference type="NCBIfam" id="TIGR03081">
    <property type="entry name" value="metmalonyl_epim"/>
    <property type="match status" value="1"/>
</dbReference>
<dbReference type="Gene3D" id="3.10.180.10">
    <property type="entry name" value="2,3-Dihydroxybiphenyl 1,2-Dioxygenase, domain 1"/>
    <property type="match status" value="1"/>
</dbReference>
<dbReference type="AlphaFoldDB" id="E1ICV7"/>
<sequence>MFTLIDHIGFVVADVDAAIEHYRQAFGIMEWERIALPERHADIGVARMGDTLLELIAPTSEEASFAKFLREKGPGMHHIAYRVDDIAAALAELRSRGVPMIDREARPGIHNTLVAFVHPKAGGQGVLVELVQHQSNHHGEAHA</sequence>
<dbReference type="Proteomes" id="UP000054010">
    <property type="component" value="Unassembled WGS sequence"/>
</dbReference>
<dbReference type="InterPro" id="IPR051785">
    <property type="entry name" value="MMCE/EMCE_epimerase"/>
</dbReference>
<dbReference type="STRING" id="765420.OSCT_1151"/>
<evidence type="ECO:0000259" key="3">
    <source>
        <dbReference type="PROSITE" id="PS51819"/>
    </source>
</evidence>
<comment type="similarity">
    <text evidence="1">Belongs to the methylmalonyl-CoA epimerase family.</text>
</comment>
<evidence type="ECO:0000256" key="1">
    <source>
        <dbReference type="ARBA" id="ARBA00009308"/>
    </source>
</evidence>
<dbReference type="Pfam" id="PF13669">
    <property type="entry name" value="Glyoxalase_4"/>
    <property type="match status" value="1"/>
</dbReference>